<dbReference type="Pfam" id="PF14498">
    <property type="entry name" value="Glyco_hyd_65N_2"/>
    <property type="match status" value="1"/>
</dbReference>
<organism evidence="3 4">
    <name type="scientific">Fusarium piperis</name>
    <dbReference type="NCBI Taxonomy" id="1435070"/>
    <lineage>
        <taxon>Eukaryota</taxon>
        <taxon>Fungi</taxon>
        <taxon>Dikarya</taxon>
        <taxon>Ascomycota</taxon>
        <taxon>Pezizomycotina</taxon>
        <taxon>Sordariomycetes</taxon>
        <taxon>Hypocreomycetidae</taxon>
        <taxon>Hypocreales</taxon>
        <taxon>Nectriaceae</taxon>
        <taxon>Fusarium</taxon>
        <taxon>Fusarium solani species complex</taxon>
    </lineage>
</organism>
<feature type="domain" description="Glycosyl hydrolase family 95 N-terminal" evidence="1">
    <location>
        <begin position="15"/>
        <end position="252"/>
    </location>
</feature>
<dbReference type="GO" id="GO:0005975">
    <property type="term" value="P:carbohydrate metabolic process"/>
    <property type="evidence" value="ECO:0007669"/>
    <property type="project" value="InterPro"/>
</dbReference>
<comment type="caution">
    <text evidence="3">The sequence shown here is derived from an EMBL/GenBank/DDBJ whole genome shotgun (WGS) entry which is preliminary data.</text>
</comment>
<accession>A0A9W9BPY1</accession>
<evidence type="ECO:0000313" key="3">
    <source>
        <dbReference type="EMBL" id="KAJ4322147.1"/>
    </source>
</evidence>
<dbReference type="InterPro" id="IPR008928">
    <property type="entry name" value="6-hairpin_glycosidase_sf"/>
</dbReference>
<feature type="domain" description="Glycosyl hydrolase family 95 catalytic" evidence="2">
    <location>
        <begin position="284"/>
        <end position="459"/>
    </location>
</feature>
<dbReference type="Pfam" id="PF22124">
    <property type="entry name" value="Glyco_hydro_95_cat"/>
    <property type="match status" value="1"/>
</dbReference>
<dbReference type="PANTHER" id="PTHR31084:SF18">
    <property type="entry name" value="GLYCOSYL HYDROLASE FAMILY 95 N-TERMINAL DOMAIN-CONTAINING PROTEIN"/>
    <property type="match status" value="1"/>
</dbReference>
<evidence type="ECO:0000259" key="2">
    <source>
        <dbReference type="Pfam" id="PF22124"/>
    </source>
</evidence>
<dbReference type="InterPro" id="IPR012341">
    <property type="entry name" value="6hp_glycosidase-like_sf"/>
</dbReference>
<dbReference type="InterPro" id="IPR054363">
    <property type="entry name" value="GH95_cat"/>
</dbReference>
<keyword evidence="4" id="KW-1185">Reference proteome</keyword>
<dbReference type="InterPro" id="IPR027414">
    <property type="entry name" value="GH95_N_dom"/>
</dbReference>
<evidence type="ECO:0000313" key="4">
    <source>
        <dbReference type="Proteomes" id="UP001140502"/>
    </source>
</evidence>
<sequence length="465" mass="51788">MSINGDSSSSQHLRLHYSAPATEWSEALPIGNGRLGAVVYGRTDVELMQLNEDSVWYGGPQDRTPPDSYRMLPRLRQLIRDERHAEAEALVKEAFFATPASMRHYEPMGVATLEFNHTNVVDYHRCLDLETSQVSVQYTADNISYRRDVIASYPDNALLVRFNTSKQTRFIVRLDRLSDIEIETNVYADTVTSVGSHIIVHATPGGQASNKLCSVLGIACEDGGTVEAIGNCLIVNSASCTIAIAAQTTFRCDDPEKIATVQVDEALAQSWERLVERHRADYVQLFGRMSLHRWMPATLWPLGGLWLSITLIESLKSQYDETLHARLFKVHEGAVQFVIDFLIPSKCGSYLVINPSLSPENTFVSNSGSKGIFCEGSSIDMALVRVALLQFLWSLQRLSKPNHPLKIPVETTLAKIPPLTLGKGGLIQEWGLNDYEEDEPGHRHVSHLFGLYPAELIHPSVLCSR</sequence>
<dbReference type="EMBL" id="JAPEUR010000086">
    <property type="protein sequence ID" value="KAJ4322147.1"/>
    <property type="molecule type" value="Genomic_DNA"/>
</dbReference>
<dbReference type="OrthoDB" id="2848340at2759"/>
<protein>
    <recommendedName>
        <fullName evidence="5">Glycosyl hydrolase family 95 N-terminal domain-containing protein</fullName>
    </recommendedName>
</protein>
<dbReference type="SUPFAM" id="SSF48208">
    <property type="entry name" value="Six-hairpin glycosidases"/>
    <property type="match status" value="1"/>
</dbReference>
<evidence type="ECO:0000259" key="1">
    <source>
        <dbReference type="Pfam" id="PF14498"/>
    </source>
</evidence>
<proteinExistence type="predicted"/>
<dbReference type="AlphaFoldDB" id="A0A9W9BPY1"/>
<dbReference type="Gene3D" id="1.50.10.10">
    <property type="match status" value="1"/>
</dbReference>
<dbReference type="Proteomes" id="UP001140502">
    <property type="component" value="Unassembled WGS sequence"/>
</dbReference>
<reference evidence="3" key="1">
    <citation type="submission" date="2022-10" db="EMBL/GenBank/DDBJ databases">
        <title>Tapping the CABI collections for fungal endophytes: first genome assemblies for Collariella, Neodidymelliopsis, Ascochyta clinopodiicola, Didymella pomorum, Didymosphaeria variabile, Neocosmospora piperis and Neocucurbitaria cava.</title>
        <authorList>
            <person name="Hill R."/>
        </authorList>
    </citation>
    <scope>NUCLEOTIDE SEQUENCE</scope>
    <source>
        <strain evidence="3">IMI 366586</strain>
    </source>
</reference>
<dbReference type="PANTHER" id="PTHR31084">
    <property type="entry name" value="ALPHA-L-FUCOSIDASE 2"/>
    <property type="match status" value="1"/>
</dbReference>
<name>A0A9W9BPY1_9HYPO</name>
<gene>
    <name evidence="3" type="ORF">N0V84_004982</name>
</gene>
<dbReference type="GO" id="GO:0004560">
    <property type="term" value="F:alpha-L-fucosidase activity"/>
    <property type="evidence" value="ECO:0007669"/>
    <property type="project" value="TreeGrafter"/>
</dbReference>
<dbReference type="Gene3D" id="2.70.98.50">
    <property type="entry name" value="putative glycoside hydrolase family protein from bacillus halodurans"/>
    <property type="match status" value="1"/>
</dbReference>
<evidence type="ECO:0008006" key="5">
    <source>
        <dbReference type="Google" id="ProtNLM"/>
    </source>
</evidence>